<sequence>MKKFAFIFLSVALAACSSGSSDYDATGMFEATEVIVSAEQNGRLLSFTVEEGDRLQAGSQVGLIDTVQLQLRALQLGATKDVYATQRPDIETQIAATRQELAKAEAEQRRYEALVKDNAANRKMLDDAVSNVRVLRRRLAAQQSSLGKSTSSLNSQMTATEIQRREVIDQLRKCHVVSPISGTVLEKYAEQGEYATTGKPLFKIADVVDMKLRAYVTASQLNSIKIGQKVRVYADEGDDKRREYQGVITWISDKAEFTPKTIQTRDERSNLVYAVKISVRNTDGLIKIGMYGDVRF</sequence>
<evidence type="ECO:0000256" key="2">
    <source>
        <dbReference type="ARBA" id="ARBA00023054"/>
    </source>
</evidence>
<evidence type="ECO:0000313" key="7">
    <source>
        <dbReference type="Proteomes" id="UP000036951"/>
    </source>
</evidence>
<dbReference type="InterPro" id="IPR050465">
    <property type="entry name" value="UPF0194_transport"/>
</dbReference>
<gene>
    <name evidence="6" type="ORF">ACU52_07205</name>
</gene>
<reference evidence="6 7" key="1">
    <citation type="submission" date="2015-06" db="EMBL/GenBank/DDBJ databases">
        <title>Prevotella sp. 109, sp. nov., a novel member of the family Prevotellaceae isolated from human faeces.</title>
        <authorList>
            <person name="Shkoporov A.N."/>
            <person name="Chaplin A.V."/>
            <person name="Kafarskaia L.I."/>
            <person name="Efimov B.A."/>
        </authorList>
    </citation>
    <scope>NUCLEOTIDE SEQUENCE [LARGE SCALE GENOMIC DNA]</scope>
    <source>
        <strain evidence="6 7">109</strain>
    </source>
</reference>
<keyword evidence="2 3" id="KW-0175">Coiled coil</keyword>
<dbReference type="Proteomes" id="UP000036951">
    <property type="component" value="Unassembled WGS sequence"/>
</dbReference>
<proteinExistence type="predicted"/>
<dbReference type="RefSeq" id="WP_053398296.1">
    <property type="nucleotide sequence ID" value="NZ_DAWBWQ010000019.1"/>
</dbReference>
<dbReference type="OrthoDB" id="9778236at2"/>
<comment type="caution">
    <text evidence="6">The sequence shown here is derived from an EMBL/GenBank/DDBJ whole genome shotgun (WGS) entry which is preliminary data.</text>
</comment>
<dbReference type="InterPro" id="IPR058625">
    <property type="entry name" value="MdtA-like_BSH"/>
</dbReference>
<dbReference type="Pfam" id="PF25917">
    <property type="entry name" value="BSH_RND"/>
    <property type="match status" value="1"/>
</dbReference>
<dbReference type="AlphaFoldDB" id="A0A8E1UQK8"/>
<name>A0A8E1UQK8_9BACT</name>
<dbReference type="Gene3D" id="2.40.50.100">
    <property type="match status" value="1"/>
</dbReference>
<evidence type="ECO:0000256" key="4">
    <source>
        <dbReference type="SAM" id="SignalP"/>
    </source>
</evidence>
<feature type="signal peptide" evidence="4">
    <location>
        <begin position="1"/>
        <end position="20"/>
    </location>
</feature>
<dbReference type="PROSITE" id="PS51257">
    <property type="entry name" value="PROKAR_LIPOPROTEIN"/>
    <property type="match status" value="1"/>
</dbReference>
<evidence type="ECO:0000256" key="3">
    <source>
        <dbReference type="SAM" id="Coils"/>
    </source>
</evidence>
<dbReference type="EMBL" id="LFQU01000011">
    <property type="protein sequence ID" value="KOO68616.1"/>
    <property type="molecule type" value="Genomic_DNA"/>
</dbReference>
<dbReference type="SUPFAM" id="SSF111369">
    <property type="entry name" value="HlyD-like secretion proteins"/>
    <property type="match status" value="1"/>
</dbReference>
<feature type="chain" id="PRO_5034238277" evidence="4">
    <location>
        <begin position="21"/>
        <end position="296"/>
    </location>
</feature>
<dbReference type="Gene3D" id="2.40.30.170">
    <property type="match status" value="1"/>
</dbReference>
<feature type="domain" description="Multidrug resistance protein MdtA-like barrel-sandwich hybrid" evidence="5">
    <location>
        <begin position="34"/>
        <end position="204"/>
    </location>
</feature>
<organism evidence="6 7">
    <name type="scientific">Xylanibacter rarus</name>
    <dbReference type="NCBI Taxonomy" id="1676614"/>
    <lineage>
        <taxon>Bacteria</taxon>
        <taxon>Pseudomonadati</taxon>
        <taxon>Bacteroidota</taxon>
        <taxon>Bacteroidia</taxon>
        <taxon>Bacteroidales</taxon>
        <taxon>Prevotellaceae</taxon>
        <taxon>Xylanibacter</taxon>
    </lineage>
</organism>
<dbReference type="PANTHER" id="PTHR32347:SF23">
    <property type="entry name" value="BLL5650 PROTEIN"/>
    <property type="match status" value="1"/>
</dbReference>
<keyword evidence="4" id="KW-0732">Signal</keyword>
<evidence type="ECO:0000259" key="5">
    <source>
        <dbReference type="Pfam" id="PF25917"/>
    </source>
</evidence>
<comment type="subcellular location">
    <subcellularLocation>
        <location evidence="1">Cell envelope</location>
    </subcellularLocation>
</comment>
<accession>A0A8E1UQK8</accession>
<dbReference type="PANTHER" id="PTHR32347">
    <property type="entry name" value="EFFLUX SYSTEM COMPONENT YKNX-RELATED"/>
    <property type="match status" value="1"/>
</dbReference>
<protein>
    <submittedName>
        <fullName evidence="6">Secretion protein</fullName>
    </submittedName>
</protein>
<evidence type="ECO:0000256" key="1">
    <source>
        <dbReference type="ARBA" id="ARBA00004196"/>
    </source>
</evidence>
<keyword evidence="7" id="KW-1185">Reference proteome</keyword>
<dbReference type="GO" id="GO:0030313">
    <property type="term" value="C:cell envelope"/>
    <property type="evidence" value="ECO:0007669"/>
    <property type="project" value="UniProtKB-SubCell"/>
</dbReference>
<feature type="coiled-coil region" evidence="3">
    <location>
        <begin position="87"/>
        <end position="114"/>
    </location>
</feature>
<evidence type="ECO:0000313" key="6">
    <source>
        <dbReference type="EMBL" id="KOO68616.1"/>
    </source>
</evidence>